<keyword evidence="5" id="KW-1185">Reference proteome</keyword>
<dbReference type="CDD" id="cd01949">
    <property type="entry name" value="GGDEF"/>
    <property type="match status" value="1"/>
</dbReference>
<gene>
    <name evidence="4" type="ORF">KAK11_16305</name>
</gene>
<protein>
    <recommendedName>
        <fullName evidence="1">diguanylate cyclase</fullName>
        <ecNumber evidence="1">2.7.7.65</ecNumber>
    </recommendedName>
</protein>
<reference evidence="4 5" key="1">
    <citation type="submission" date="2021-04" db="EMBL/GenBank/DDBJ databases">
        <title>The genome sequence of type strain Ideonella paludis KCTC 32238.</title>
        <authorList>
            <person name="Liu Y."/>
        </authorList>
    </citation>
    <scope>NUCLEOTIDE SEQUENCE [LARGE SCALE GENOMIC DNA]</scope>
    <source>
        <strain evidence="4 5">KCTC 32238</strain>
    </source>
</reference>
<dbReference type="PROSITE" id="PS50887">
    <property type="entry name" value="GGDEF"/>
    <property type="match status" value="1"/>
</dbReference>
<feature type="transmembrane region" description="Helical" evidence="2">
    <location>
        <begin position="80"/>
        <end position="112"/>
    </location>
</feature>
<accession>A0ABS5E0G4</accession>
<proteinExistence type="predicted"/>
<dbReference type="Proteomes" id="UP000672097">
    <property type="component" value="Unassembled WGS sequence"/>
</dbReference>
<dbReference type="PANTHER" id="PTHR45138:SF24">
    <property type="entry name" value="DIGUANYLATE CYCLASE DGCC-RELATED"/>
    <property type="match status" value="1"/>
</dbReference>
<organism evidence="4 5">
    <name type="scientific">Ideonella paludis</name>
    <dbReference type="NCBI Taxonomy" id="1233411"/>
    <lineage>
        <taxon>Bacteria</taxon>
        <taxon>Pseudomonadati</taxon>
        <taxon>Pseudomonadota</taxon>
        <taxon>Betaproteobacteria</taxon>
        <taxon>Burkholderiales</taxon>
        <taxon>Sphaerotilaceae</taxon>
        <taxon>Ideonella</taxon>
    </lineage>
</organism>
<dbReference type="InterPro" id="IPR029787">
    <property type="entry name" value="Nucleotide_cyclase"/>
</dbReference>
<keyword evidence="2" id="KW-1133">Transmembrane helix</keyword>
<dbReference type="SUPFAM" id="SSF55073">
    <property type="entry name" value="Nucleotide cyclase"/>
    <property type="match status" value="1"/>
</dbReference>
<feature type="transmembrane region" description="Helical" evidence="2">
    <location>
        <begin position="119"/>
        <end position="138"/>
    </location>
</feature>
<feature type="transmembrane region" description="Helical" evidence="2">
    <location>
        <begin position="47"/>
        <end position="68"/>
    </location>
</feature>
<dbReference type="InterPro" id="IPR000160">
    <property type="entry name" value="GGDEF_dom"/>
</dbReference>
<feature type="transmembrane region" description="Helical" evidence="2">
    <location>
        <begin position="144"/>
        <end position="164"/>
    </location>
</feature>
<dbReference type="InterPro" id="IPR043128">
    <property type="entry name" value="Rev_trsase/Diguanyl_cyclase"/>
</dbReference>
<evidence type="ECO:0000313" key="4">
    <source>
        <dbReference type="EMBL" id="MBQ0936890.1"/>
    </source>
</evidence>
<evidence type="ECO:0000259" key="3">
    <source>
        <dbReference type="PROSITE" id="PS50887"/>
    </source>
</evidence>
<feature type="domain" description="GGDEF" evidence="3">
    <location>
        <begin position="204"/>
        <end position="331"/>
    </location>
</feature>
<dbReference type="Gene3D" id="3.30.70.270">
    <property type="match status" value="1"/>
</dbReference>
<dbReference type="EC" id="2.7.7.65" evidence="1"/>
<dbReference type="InterPro" id="IPR050469">
    <property type="entry name" value="Diguanylate_Cyclase"/>
</dbReference>
<sequence>MDALPAQPSSRTDVLLSIRGRITARTGLVAAGLILPFSAFHLSQGRYALALLDLLAALIFGGNAWALIVRDRPLMPYPALVAALALAVLGSVHFVGGVALHWAFPATMFFYLVLPRRQAHVACALLLLSGSGLSYYHLGLANCVRFVVTAGLTLLLMNVVLGLVGELQQRLITQSLTDPLTGALNRRGLDEALAQACAQAAGGEQAALVSFDVDHFKSINDRLGHAGGDVVLREVVRAAQARLRAGDRLYRLGGEEFLVLLQASSTAEAADLAEDLRHCIAKAEALQANPVTVSVGVSAWRPGLTPDSWLGAVDTAMYRAKGLGRNRVVVT</sequence>
<keyword evidence="2" id="KW-0472">Membrane</keyword>
<keyword evidence="2" id="KW-0812">Transmembrane</keyword>
<dbReference type="PANTHER" id="PTHR45138">
    <property type="entry name" value="REGULATORY COMPONENTS OF SENSORY TRANSDUCTION SYSTEM"/>
    <property type="match status" value="1"/>
</dbReference>
<evidence type="ECO:0000256" key="2">
    <source>
        <dbReference type="SAM" id="Phobius"/>
    </source>
</evidence>
<comment type="caution">
    <text evidence="4">The sequence shown here is derived from an EMBL/GenBank/DDBJ whole genome shotgun (WGS) entry which is preliminary data.</text>
</comment>
<dbReference type="SMART" id="SM00267">
    <property type="entry name" value="GGDEF"/>
    <property type="match status" value="1"/>
</dbReference>
<dbReference type="NCBIfam" id="TIGR00254">
    <property type="entry name" value="GGDEF"/>
    <property type="match status" value="1"/>
</dbReference>
<name>A0ABS5E0G4_9BURK</name>
<dbReference type="Pfam" id="PF00990">
    <property type="entry name" value="GGDEF"/>
    <property type="match status" value="1"/>
</dbReference>
<dbReference type="RefSeq" id="WP_210810290.1">
    <property type="nucleotide sequence ID" value="NZ_JAGQDG010000006.1"/>
</dbReference>
<evidence type="ECO:0000256" key="1">
    <source>
        <dbReference type="ARBA" id="ARBA00012528"/>
    </source>
</evidence>
<dbReference type="EMBL" id="JAGQDG010000006">
    <property type="protein sequence ID" value="MBQ0936890.1"/>
    <property type="molecule type" value="Genomic_DNA"/>
</dbReference>
<feature type="transmembrane region" description="Helical" evidence="2">
    <location>
        <begin position="22"/>
        <end position="40"/>
    </location>
</feature>
<evidence type="ECO:0000313" key="5">
    <source>
        <dbReference type="Proteomes" id="UP000672097"/>
    </source>
</evidence>